<dbReference type="InterPro" id="IPR023214">
    <property type="entry name" value="HAD_sf"/>
</dbReference>
<evidence type="ECO:0000256" key="6">
    <source>
        <dbReference type="NCBIfam" id="TIGR03333"/>
    </source>
</evidence>
<evidence type="ECO:0000256" key="4">
    <source>
        <dbReference type="ARBA" id="ARBA00023167"/>
    </source>
</evidence>
<comment type="pathway">
    <text evidence="5">Amino-acid biosynthesis; L-methionine biosynthesis via salvage pathway; L-methionine from S-methyl-5-thio-alpha-D-ribose 1-phosphate: step 4/6.</text>
</comment>
<dbReference type="AlphaFoldDB" id="A0A372LU02"/>
<dbReference type="GO" id="GO:0019509">
    <property type="term" value="P:L-methionine salvage from methylthioadenosine"/>
    <property type="evidence" value="ECO:0007669"/>
    <property type="project" value="UniProtKB-UniRule"/>
</dbReference>
<dbReference type="GO" id="GO:0006564">
    <property type="term" value="P:L-serine biosynthetic process"/>
    <property type="evidence" value="ECO:0007669"/>
    <property type="project" value="TreeGrafter"/>
</dbReference>
<keyword evidence="4 5" id="KW-0486">Methionine biosynthesis</keyword>
<sequence>MRPIIFCDFDGTVTNSDNIIALMKQFAAPEWEAIAEAVLSKRISIREGVGNMFSLLESGQKEKYIDFLLEHTKIREGFAEFIDFVKENEIRFYIISGGMDFFIEPILKPFDLKYIYCNNAKFDEEFIRIEWPNSCDDKCSNDCGCCKPSIMRNLAGPDDFTIVIGDSITDLEAAKKADLVLARDFLKRKCEQEGIAHLPFETFHDCKAALKNRLEVII</sequence>
<dbReference type="GO" id="GO:0043716">
    <property type="term" value="F:2-hydroxy-3-keto-5-methylthiopentenyl-1-phosphate phosphatase activity"/>
    <property type="evidence" value="ECO:0007669"/>
    <property type="project" value="UniProtKB-UniRule"/>
</dbReference>
<dbReference type="PANTHER" id="PTHR43344">
    <property type="entry name" value="PHOSPHOSERINE PHOSPHATASE"/>
    <property type="match status" value="1"/>
</dbReference>
<dbReference type="NCBIfam" id="TIGR03333">
    <property type="entry name" value="salvage_mtnX"/>
    <property type="match status" value="1"/>
</dbReference>
<dbReference type="NCBIfam" id="TIGR01488">
    <property type="entry name" value="HAD-SF-IB"/>
    <property type="match status" value="1"/>
</dbReference>
<dbReference type="Proteomes" id="UP000264541">
    <property type="component" value="Unassembled WGS sequence"/>
</dbReference>
<dbReference type="PANTHER" id="PTHR43344:SF21">
    <property type="entry name" value="POLYOL PHOSPHATE PHOSPHATASE PYP1"/>
    <property type="match status" value="1"/>
</dbReference>
<comment type="function">
    <text evidence="5">Dephosphorylates 2-hydroxy-3-keto-5-methylthiopentenyl-1-phosphate (HK-MTPenyl-1-P) yielding 1,2-dihydroxy-3-keto-5-methylthiopentene (DHK-MTPene).</text>
</comment>
<evidence type="ECO:0000313" key="8">
    <source>
        <dbReference type="Proteomes" id="UP000264541"/>
    </source>
</evidence>
<proteinExistence type="inferred from homology"/>
<dbReference type="InterPro" id="IPR036412">
    <property type="entry name" value="HAD-like_sf"/>
</dbReference>
<dbReference type="GO" id="GO:0005737">
    <property type="term" value="C:cytoplasm"/>
    <property type="evidence" value="ECO:0007669"/>
    <property type="project" value="TreeGrafter"/>
</dbReference>
<reference evidence="7 8" key="1">
    <citation type="submission" date="2018-08" db="EMBL/GenBank/DDBJ databases">
        <title>Bacillus chawlae sp. nov., Bacillus glennii sp. nov., and Bacillus saganii sp. nov. Isolated from the Vehicle Assembly Building at Kennedy Space Center where the Viking Spacecraft were Assembled.</title>
        <authorList>
            <person name="Seuylemezian A."/>
            <person name="Vaishampayan P."/>
        </authorList>
    </citation>
    <scope>NUCLEOTIDE SEQUENCE [LARGE SCALE GENOMIC DNA]</scope>
    <source>
        <strain evidence="7 8">V47-23a</strain>
    </source>
</reference>
<comment type="similarity">
    <text evidence="1">Belongs to the HAD-like hydrolase superfamily. SerB family.</text>
</comment>
<dbReference type="Gene3D" id="3.90.1470.20">
    <property type="match status" value="1"/>
</dbReference>
<dbReference type="CDD" id="cd07524">
    <property type="entry name" value="HAD_Pase"/>
    <property type="match status" value="1"/>
</dbReference>
<comment type="similarity">
    <text evidence="5">Belongs to the HAD-like hydrolase superfamily. MtnX family.</text>
</comment>
<evidence type="ECO:0000256" key="2">
    <source>
        <dbReference type="ARBA" id="ARBA00022605"/>
    </source>
</evidence>
<keyword evidence="8" id="KW-1185">Reference proteome</keyword>
<evidence type="ECO:0000256" key="3">
    <source>
        <dbReference type="ARBA" id="ARBA00022801"/>
    </source>
</evidence>
<keyword evidence="3 5" id="KW-0378">Hydrolase</keyword>
<dbReference type="GO" id="GO:0036424">
    <property type="term" value="F:L-phosphoserine phosphatase activity"/>
    <property type="evidence" value="ECO:0007669"/>
    <property type="project" value="TreeGrafter"/>
</dbReference>
<evidence type="ECO:0000256" key="1">
    <source>
        <dbReference type="ARBA" id="ARBA00009184"/>
    </source>
</evidence>
<dbReference type="Pfam" id="PF12710">
    <property type="entry name" value="HAD"/>
    <property type="match status" value="1"/>
</dbReference>
<accession>A0A372LU02</accession>
<comment type="caution">
    <text evidence="7">The sequence shown here is derived from an EMBL/GenBank/DDBJ whole genome shotgun (WGS) entry which is preliminary data.</text>
</comment>
<protein>
    <recommendedName>
        <fullName evidence="5 6">2-hydroxy-3-keto-5-methylthiopentenyl-1-phosphate phosphatase</fullName>
        <shortName evidence="5">HK-MTPenyl-1-P phosphatase</shortName>
        <ecNumber evidence="5 6">3.1.3.87</ecNumber>
    </recommendedName>
</protein>
<dbReference type="EC" id="3.1.3.87" evidence="5 6"/>
<dbReference type="NCBIfam" id="TIGR01489">
    <property type="entry name" value="DKMTPPase-SF"/>
    <property type="match status" value="1"/>
</dbReference>
<name>A0A372LU02_9BACI</name>
<dbReference type="InterPro" id="IPR050582">
    <property type="entry name" value="HAD-like_SerB"/>
</dbReference>
<evidence type="ECO:0000313" key="7">
    <source>
        <dbReference type="EMBL" id="RFU71034.1"/>
    </source>
</evidence>
<comment type="catalytic activity">
    <reaction evidence="5">
        <text>2-hydroxy-5-methylsulfanyl-3-oxopent-1-enyl phosphate + H2O = 1,2-dihydroxy-5-(methylsulfanyl)pent-1-en-3-one + phosphate</text>
        <dbReference type="Rhea" id="RHEA:14481"/>
        <dbReference type="ChEBI" id="CHEBI:15377"/>
        <dbReference type="ChEBI" id="CHEBI:43474"/>
        <dbReference type="ChEBI" id="CHEBI:49252"/>
        <dbReference type="ChEBI" id="CHEBI:59505"/>
        <dbReference type="EC" id="3.1.3.87"/>
    </reaction>
</comment>
<dbReference type="Gene3D" id="3.40.50.1000">
    <property type="entry name" value="HAD superfamily/HAD-like"/>
    <property type="match status" value="1"/>
</dbReference>
<evidence type="ECO:0000256" key="5">
    <source>
        <dbReference type="HAMAP-Rule" id="MF_01680"/>
    </source>
</evidence>
<organism evidence="7 8">
    <name type="scientific">Peribacillus saganii</name>
    <dbReference type="NCBI Taxonomy" id="2303992"/>
    <lineage>
        <taxon>Bacteria</taxon>
        <taxon>Bacillati</taxon>
        <taxon>Bacillota</taxon>
        <taxon>Bacilli</taxon>
        <taxon>Bacillales</taxon>
        <taxon>Bacillaceae</taxon>
        <taxon>Peribacillus</taxon>
    </lineage>
</organism>
<dbReference type="GO" id="GO:0000287">
    <property type="term" value="F:magnesium ion binding"/>
    <property type="evidence" value="ECO:0007669"/>
    <property type="project" value="TreeGrafter"/>
</dbReference>
<dbReference type="RefSeq" id="WP_117325261.1">
    <property type="nucleotide sequence ID" value="NZ_QVTE01000008.1"/>
</dbReference>
<dbReference type="InterPro" id="IPR017718">
    <property type="entry name" value="HAD-SF_hydro_IB_MtnX"/>
</dbReference>
<dbReference type="HAMAP" id="MF_01680">
    <property type="entry name" value="Salvage_MtnX"/>
    <property type="match status" value="1"/>
</dbReference>
<keyword evidence="2 5" id="KW-0028">Amino-acid biosynthesis</keyword>
<gene>
    <name evidence="5" type="primary">mtnX</name>
    <name evidence="7" type="ORF">D0469_03590</name>
</gene>
<dbReference type="OrthoDB" id="9804940at2"/>
<dbReference type="SUPFAM" id="SSF56784">
    <property type="entry name" value="HAD-like"/>
    <property type="match status" value="1"/>
</dbReference>
<dbReference type="EMBL" id="QVTE01000008">
    <property type="protein sequence ID" value="RFU71034.1"/>
    <property type="molecule type" value="Genomic_DNA"/>
</dbReference>
<dbReference type="UniPathway" id="UPA00904">
    <property type="reaction ID" value="UER00877"/>
</dbReference>
<dbReference type="NCBIfam" id="NF007103">
    <property type="entry name" value="PRK09552.1"/>
    <property type="match status" value="1"/>
</dbReference>
<dbReference type="InterPro" id="IPR006384">
    <property type="entry name" value="HAD_hydro_PyrdxlP_Pase-like"/>
</dbReference>